<gene>
    <name evidence="1" type="ORF">QFC24_003494</name>
</gene>
<sequence length="432" mass="47072">MLWQPGHLVASRGLRTWRHHHFPLQAASQACTRSSQNKVHPGRQRSTTLTPPLSITSAIPSTRFSRLALGLPAFTLPAIPSLTSLSEILLAHPLPTYTATIVLLTVLVRSVFTLPATLWSRRRMKKMREIVRPEMQRLNERLAVQVMQECRKKGLGYDEYKKELKRQLADHQSALLKQHNCHPLATGLLPAFIHIPIFLLLSLTIRQAAGLATPAPIDPASIESIDALTAIPAHAAFANEHILWLTSLIDPDPTLIIPFAVGLMAFANVEVMQSWRGATNAAAGSVTEQPVGATSPPTSSKTKTSNTSSLKPVARPPPSPSQPPPPPPKLKPNFGRISSGQKRSIIQDETAAGNMSPAEQRKRQLAKQGGTMRERVVGNVMRILAVVMVGIAAELPAAVAIYWFTSTGFTLVQNLILGYLDKRSSARAITRG</sequence>
<name>A0ACC2XK02_9TREE</name>
<proteinExistence type="predicted"/>
<keyword evidence="2" id="KW-1185">Reference proteome</keyword>
<dbReference type="EMBL" id="JASBWV010000011">
    <property type="protein sequence ID" value="KAJ9123720.1"/>
    <property type="molecule type" value="Genomic_DNA"/>
</dbReference>
<organism evidence="1 2">
    <name type="scientific">Naganishia onofrii</name>
    <dbReference type="NCBI Taxonomy" id="1851511"/>
    <lineage>
        <taxon>Eukaryota</taxon>
        <taxon>Fungi</taxon>
        <taxon>Dikarya</taxon>
        <taxon>Basidiomycota</taxon>
        <taxon>Agaricomycotina</taxon>
        <taxon>Tremellomycetes</taxon>
        <taxon>Filobasidiales</taxon>
        <taxon>Filobasidiaceae</taxon>
        <taxon>Naganishia</taxon>
    </lineage>
</organism>
<evidence type="ECO:0000313" key="1">
    <source>
        <dbReference type="EMBL" id="KAJ9123720.1"/>
    </source>
</evidence>
<accession>A0ACC2XK02</accession>
<reference evidence="1" key="1">
    <citation type="submission" date="2023-04" db="EMBL/GenBank/DDBJ databases">
        <title>Draft Genome sequencing of Naganishia species isolated from polar environments using Oxford Nanopore Technology.</title>
        <authorList>
            <person name="Leo P."/>
            <person name="Venkateswaran K."/>
        </authorList>
    </citation>
    <scope>NUCLEOTIDE SEQUENCE</scope>
    <source>
        <strain evidence="1">DBVPG 5303</strain>
    </source>
</reference>
<dbReference type="Proteomes" id="UP001234202">
    <property type="component" value="Unassembled WGS sequence"/>
</dbReference>
<comment type="caution">
    <text evidence="1">The sequence shown here is derived from an EMBL/GenBank/DDBJ whole genome shotgun (WGS) entry which is preliminary data.</text>
</comment>
<protein>
    <submittedName>
        <fullName evidence="1">Uncharacterized protein</fullName>
    </submittedName>
</protein>
<evidence type="ECO:0000313" key="2">
    <source>
        <dbReference type="Proteomes" id="UP001234202"/>
    </source>
</evidence>